<evidence type="ECO:0000313" key="2">
    <source>
        <dbReference type="EMBL" id="WAR06383.1"/>
    </source>
</evidence>
<proteinExistence type="predicted"/>
<dbReference type="EMBL" id="CP111016">
    <property type="protein sequence ID" value="WAR06383.1"/>
    <property type="molecule type" value="Genomic_DNA"/>
</dbReference>
<feature type="transmembrane region" description="Helical" evidence="1">
    <location>
        <begin position="100"/>
        <end position="123"/>
    </location>
</feature>
<keyword evidence="1" id="KW-0812">Transmembrane</keyword>
<sequence length="267" mass="30162">MKKTSMQKNPNLNARFVRNIAQAKQFFSRMRLSIVSKRSLLNVKPAAEHIGTIAALKVIEFAVLPDLSSAEEHTNRHIIDCVLYFILADTKPYRRKDLAFVYLILMMTSLCVSILLTCLWYTVFDCGIYTCNDASTSESDSLTVKISVEPQSQQDPEHSVEPSGPLILEPRRKNAQLSGSFDCESEPEYTQATNNPVEGNLRVRIKHTGDSNNPREIVWNSTNIQWVEGPKGPTTTATASTGTTTHYHYSYYHYYTTTIYFSFTIGV</sequence>
<accession>A0ABY7ECE5</accession>
<organism evidence="2 3">
    <name type="scientific">Mya arenaria</name>
    <name type="common">Soft-shell clam</name>
    <dbReference type="NCBI Taxonomy" id="6604"/>
    <lineage>
        <taxon>Eukaryota</taxon>
        <taxon>Metazoa</taxon>
        <taxon>Spiralia</taxon>
        <taxon>Lophotrochozoa</taxon>
        <taxon>Mollusca</taxon>
        <taxon>Bivalvia</taxon>
        <taxon>Autobranchia</taxon>
        <taxon>Heteroconchia</taxon>
        <taxon>Euheterodonta</taxon>
        <taxon>Imparidentia</taxon>
        <taxon>Neoheterodontei</taxon>
        <taxon>Myida</taxon>
        <taxon>Myoidea</taxon>
        <taxon>Myidae</taxon>
        <taxon>Mya</taxon>
    </lineage>
</organism>
<protein>
    <submittedName>
        <fullName evidence="2">Uncharacterized protein</fullName>
    </submittedName>
</protein>
<name>A0ABY7ECE5_MYAAR</name>
<gene>
    <name evidence="2" type="ORF">MAR_021752</name>
</gene>
<keyword evidence="1" id="KW-0472">Membrane</keyword>
<reference evidence="2" key="1">
    <citation type="submission" date="2022-11" db="EMBL/GenBank/DDBJ databases">
        <title>Centuries of genome instability and evolution in soft-shell clam transmissible cancer (bioRxiv).</title>
        <authorList>
            <person name="Hart S.F.M."/>
            <person name="Yonemitsu M.A."/>
            <person name="Giersch R.M."/>
            <person name="Beal B.F."/>
            <person name="Arriagada G."/>
            <person name="Davis B.W."/>
            <person name="Ostrander E.A."/>
            <person name="Goff S.P."/>
            <person name="Metzger M.J."/>
        </authorList>
    </citation>
    <scope>NUCLEOTIDE SEQUENCE</scope>
    <source>
        <strain evidence="2">MELC-2E11</strain>
        <tissue evidence="2">Siphon/mantle</tissue>
    </source>
</reference>
<evidence type="ECO:0000313" key="3">
    <source>
        <dbReference type="Proteomes" id="UP001164746"/>
    </source>
</evidence>
<keyword evidence="1" id="KW-1133">Transmembrane helix</keyword>
<dbReference type="Proteomes" id="UP001164746">
    <property type="component" value="Chromosome 5"/>
</dbReference>
<evidence type="ECO:0000256" key="1">
    <source>
        <dbReference type="SAM" id="Phobius"/>
    </source>
</evidence>
<keyword evidence="3" id="KW-1185">Reference proteome</keyword>